<sequence>MRLSSVSSLVNIQNNNEKLDIKVFLQHQDHIIDGLLLTEDRNTWYPIIDGVPCFLEDKSTPRIHSFAKKYSLDFSIDQEIIKTGQEITNETFSSKWTKFKNYGFDEKHQDFLFDWYQKKLGVENRTELKNFYKNFSKILEVGPGSGFNTNFMANATEGHVYALDISEAAYTTYENTKNLENCSVVQADLMKAPFQDAYFDFIIADGVLHHTPCTKSAVFSLFKKLKPGGKFFFYIYKKMGAARYFCDQFIRDSFSKLTTEECYQQCEAITEFGRALSHLEAKITLEKPIPILGIPAGEHDVQRLIYYNFVKCFWNDNFDYETNNMVNFDWYHPHHAWQHTEDEVKIWLDELDCEKYQFNNANPNGISVLLTKSE</sequence>
<evidence type="ECO:0000259" key="1">
    <source>
        <dbReference type="Pfam" id="PF08241"/>
    </source>
</evidence>
<dbReference type="Gene3D" id="3.40.50.150">
    <property type="entry name" value="Vaccinia Virus protein VP39"/>
    <property type="match status" value="1"/>
</dbReference>
<organism evidence="2 3">
    <name type="scientific">Candidatus Paracaedimonas acanthamoebae</name>
    <dbReference type="NCBI Taxonomy" id="244581"/>
    <lineage>
        <taxon>Bacteria</taxon>
        <taxon>Pseudomonadati</taxon>
        <taxon>Pseudomonadota</taxon>
        <taxon>Alphaproteobacteria</taxon>
        <taxon>Holosporales</taxon>
        <taxon>Caedimonadaceae</taxon>
        <taxon>Candidatus Paracaedimonas</taxon>
    </lineage>
</organism>
<name>A0A8J7PIZ9_9PROT</name>
<dbReference type="PANTHER" id="PTHR43861">
    <property type="entry name" value="TRANS-ACONITATE 2-METHYLTRANSFERASE-RELATED"/>
    <property type="match status" value="1"/>
</dbReference>
<dbReference type="InterPro" id="IPR013216">
    <property type="entry name" value="Methyltransf_11"/>
</dbReference>
<accession>A0A8J7PIZ9</accession>
<dbReference type="SUPFAM" id="SSF158997">
    <property type="entry name" value="Trm112p-like"/>
    <property type="match status" value="1"/>
</dbReference>
<dbReference type="CDD" id="cd02440">
    <property type="entry name" value="AdoMet_MTases"/>
    <property type="match status" value="1"/>
</dbReference>
<dbReference type="EMBL" id="JAFKGL010000011">
    <property type="protein sequence ID" value="MBN9412622.1"/>
    <property type="molecule type" value="Genomic_DNA"/>
</dbReference>
<dbReference type="InterPro" id="IPR029063">
    <property type="entry name" value="SAM-dependent_MTases_sf"/>
</dbReference>
<evidence type="ECO:0000313" key="3">
    <source>
        <dbReference type="Proteomes" id="UP000664414"/>
    </source>
</evidence>
<dbReference type="Proteomes" id="UP000664414">
    <property type="component" value="Unassembled WGS sequence"/>
</dbReference>
<keyword evidence="2" id="KW-0808">Transferase</keyword>
<proteinExistence type="predicted"/>
<dbReference type="PANTHER" id="PTHR43861:SF1">
    <property type="entry name" value="TRANS-ACONITATE 2-METHYLTRANSFERASE"/>
    <property type="match status" value="1"/>
</dbReference>
<comment type="caution">
    <text evidence="2">The sequence shown here is derived from an EMBL/GenBank/DDBJ whole genome shotgun (WGS) entry which is preliminary data.</text>
</comment>
<protein>
    <submittedName>
        <fullName evidence="2">Methyltransferase domain-containing protein</fullName>
    </submittedName>
</protein>
<evidence type="ECO:0000313" key="2">
    <source>
        <dbReference type="EMBL" id="MBN9412622.1"/>
    </source>
</evidence>
<feature type="domain" description="Methyltransferase type 11" evidence="1">
    <location>
        <begin position="139"/>
        <end position="233"/>
    </location>
</feature>
<gene>
    <name evidence="2" type="ORF">J0H12_01675</name>
</gene>
<dbReference type="GO" id="GO:0032259">
    <property type="term" value="P:methylation"/>
    <property type="evidence" value="ECO:0007669"/>
    <property type="project" value="UniProtKB-KW"/>
</dbReference>
<dbReference type="GO" id="GO:0008757">
    <property type="term" value="F:S-adenosylmethionine-dependent methyltransferase activity"/>
    <property type="evidence" value="ECO:0007669"/>
    <property type="project" value="InterPro"/>
</dbReference>
<dbReference type="SUPFAM" id="SSF53335">
    <property type="entry name" value="S-adenosyl-L-methionine-dependent methyltransferases"/>
    <property type="match status" value="1"/>
</dbReference>
<dbReference type="Pfam" id="PF08241">
    <property type="entry name" value="Methyltransf_11"/>
    <property type="match status" value="1"/>
</dbReference>
<keyword evidence="2" id="KW-0489">Methyltransferase</keyword>
<dbReference type="AlphaFoldDB" id="A0A8J7PIZ9"/>
<reference evidence="2" key="1">
    <citation type="submission" date="2021-02" db="EMBL/GenBank/DDBJ databases">
        <title>Thiocyanate and organic carbon inputs drive convergent selection for specific autotrophic Afipia and Thiobacillus strains within complex microbiomes.</title>
        <authorList>
            <person name="Huddy R.J."/>
            <person name="Sachdeva R."/>
            <person name="Kadzinga F."/>
            <person name="Kantor R.S."/>
            <person name="Harrison S.T.L."/>
            <person name="Banfield J.F."/>
        </authorList>
    </citation>
    <scope>NUCLEOTIDE SEQUENCE</scope>
    <source>
        <strain evidence="2">SCN18_10_11_15_R4_P_38_20</strain>
    </source>
</reference>